<feature type="compositionally biased region" description="Polar residues" evidence="1">
    <location>
        <begin position="49"/>
        <end position="64"/>
    </location>
</feature>
<evidence type="ECO:0000313" key="2">
    <source>
        <dbReference type="EMBL" id="CAH2048703.1"/>
    </source>
</evidence>
<accession>A0ABN8I8M2</accession>
<reference evidence="2" key="1">
    <citation type="submission" date="2022-03" db="EMBL/GenBank/DDBJ databases">
        <authorList>
            <person name="Martin H S."/>
        </authorList>
    </citation>
    <scope>NUCLEOTIDE SEQUENCE</scope>
</reference>
<proteinExistence type="predicted"/>
<protein>
    <submittedName>
        <fullName evidence="2">Uncharacterized protein</fullName>
    </submittedName>
</protein>
<organism evidence="2 3">
    <name type="scientific">Iphiclides podalirius</name>
    <name type="common">scarce swallowtail</name>
    <dbReference type="NCBI Taxonomy" id="110791"/>
    <lineage>
        <taxon>Eukaryota</taxon>
        <taxon>Metazoa</taxon>
        <taxon>Ecdysozoa</taxon>
        <taxon>Arthropoda</taxon>
        <taxon>Hexapoda</taxon>
        <taxon>Insecta</taxon>
        <taxon>Pterygota</taxon>
        <taxon>Neoptera</taxon>
        <taxon>Endopterygota</taxon>
        <taxon>Lepidoptera</taxon>
        <taxon>Glossata</taxon>
        <taxon>Ditrysia</taxon>
        <taxon>Papilionoidea</taxon>
        <taxon>Papilionidae</taxon>
        <taxon>Papilioninae</taxon>
        <taxon>Iphiclides</taxon>
    </lineage>
</organism>
<evidence type="ECO:0000313" key="3">
    <source>
        <dbReference type="Proteomes" id="UP000837857"/>
    </source>
</evidence>
<feature type="region of interest" description="Disordered" evidence="1">
    <location>
        <begin position="1"/>
        <end position="85"/>
    </location>
</feature>
<name>A0ABN8I8M2_9NEOP</name>
<evidence type="ECO:0000256" key="1">
    <source>
        <dbReference type="SAM" id="MobiDB-lite"/>
    </source>
</evidence>
<gene>
    <name evidence="2" type="ORF">IPOD504_LOCUS6302</name>
</gene>
<dbReference type="Proteomes" id="UP000837857">
    <property type="component" value="Chromosome 18"/>
</dbReference>
<dbReference type="EMBL" id="OW152830">
    <property type="protein sequence ID" value="CAH2048703.1"/>
    <property type="molecule type" value="Genomic_DNA"/>
</dbReference>
<keyword evidence="3" id="KW-1185">Reference proteome</keyword>
<feature type="non-terminal residue" evidence="2">
    <location>
        <position position="140"/>
    </location>
</feature>
<feature type="compositionally biased region" description="Basic residues" evidence="1">
    <location>
        <begin position="67"/>
        <end position="77"/>
    </location>
</feature>
<sequence>MTSLVTDRPPPSQLEEPAQRSVAALDCAPPSPLEDPIQSSEHSDGLPSPFSTSGALKSTKQQCPRSRSSRGRKRGRTRILTDTPEKAAIEEQSNKKLAKIAEIEMKRKIKENRPTKKTGGKKSYVATARVIELLSPSEKK</sequence>